<sequence length="63" mass="7079">MRTTISIEDELFEQAAQFCPPNSDKASVIREAMQTFVRLQAAKRLATLGGENPEMEDIPRRLG</sequence>
<protein>
    <submittedName>
        <fullName evidence="1">Type II toxin-antitoxin system VapB family antitoxin</fullName>
    </submittedName>
</protein>
<keyword evidence="2" id="KW-1185">Reference proteome</keyword>
<dbReference type="Pfam" id="PF09957">
    <property type="entry name" value="VapB_antitoxin"/>
    <property type="match status" value="1"/>
</dbReference>
<dbReference type="RefSeq" id="WP_376920810.1">
    <property type="nucleotide sequence ID" value="NZ_JBHRSW010000029.1"/>
</dbReference>
<gene>
    <name evidence="1" type="ORF">ACFOHL_13775</name>
</gene>
<reference evidence="2" key="1">
    <citation type="journal article" date="2019" name="Int. J. Syst. Evol. Microbiol.">
        <title>The Global Catalogue of Microorganisms (GCM) 10K type strain sequencing project: providing services to taxonomists for standard genome sequencing and annotation.</title>
        <authorList>
            <consortium name="The Broad Institute Genomics Platform"/>
            <consortium name="The Broad Institute Genome Sequencing Center for Infectious Disease"/>
            <person name="Wu L."/>
            <person name="Ma J."/>
        </authorList>
    </citation>
    <scope>NUCLEOTIDE SEQUENCE [LARGE SCALE GENOMIC DNA]</scope>
    <source>
        <strain evidence="2">KCTC 52473</strain>
    </source>
</reference>
<proteinExistence type="predicted"/>
<evidence type="ECO:0000313" key="2">
    <source>
        <dbReference type="Proteomes" id="UP001595478"/>
    </source>
</evidence>
<organism evidence="1 2">
    <name type="scientific">Agaribacter flavus</name>
    <dbReference type="NCBI Taxonomy" id="1902781"/>
    <lineage>
        <taxon>Bacteria</taxon>
        <taxon>Pseudomonadati</taxon>
        <taxon>Pseudomonadota</taxon>
        <taxon>Gammaproteobacteria</taxon>
        <taxon>Alteromonadales</taxon>
        <taxon>Alteromonadaceae</taxon>
        <taxon>Agaribacter</taxon>
    </lineage>
</organism>
<dbReference type="EMBL" id="JBHRSW010000029">
    <property type="protein sequence ID" value="MFC3122688.1"/>
    <property type="molecule type" value="Genomic_DNA"/>
</dbReference>
<accession>A0ABV7FQX1</accession>
<name>A0ABV7FQX1_9ALTE</name>
<comment type="caution">
    <text evidence="1">The sequence shown here is derived from an EMBL/GenBank/DDBJ whole genome shotgun (WGS) entry which is preliminary data.</text>
</comment>
<evidence type="ECO:0000313" key="1">
    <source>
        <dbReference type="EMBL" id="MFC3122688.1"/>
    </source>
</evidence>
<dbReference type="InterPro" id="IPR019239">
    <property type="entry name" value="VapB_antitoxin"/>
</dbReference>
<dbReference type="Proteomes" id="UP001595478">
    <property type="component" value="Unassembled WGS sequence"/>
</dbReference>